<gene>
    <name evidence="1" type="ORF">GCM10009849_29450</name>
</gene>
<sequence length="82" mass="9397">MPDAVMALHRWRMPSRSEGWKSLIRHVVMGVLLRDVPSALWALQRVYRRGACRQVAGTLRDGPVGFCSGWVPPRRDMPETLR</sequence>
<dbReference type="Proteomes" id="UP001500432">
    <property type="component" value="Unassembled WGS sequence"/>
</dbReference>
<comment type="caution">
    <text evidence="1">The sequence shown here is derived from an EMBL/GenBank/DDBJ whole genome shotgun (WGS) entry which is preliminary data.</text>
</comment>
<evidence type="ECO:0000313" key="1">
    <source>
        <dbReference type="EMBL" id="GAA2202156.1"/>
    </source>
</evidence>
<protein>
    <submittedName>
        <fullName evidence="1">Uncharacterized protein</fullName>
    </submittedName>
</protein>
<evidence type="ECO:0000313" key="2">
    <source>
        <dbReference type="Proteomes" id="UP001500432"/>
    </source>
</evidence>
<proteinExistence type="predicted"/>
<keyword evidence="2" id="KW-1185">Reference proteome</keyword>
<organism evidence="1 2">
    <name type="scientific">Sinomonas flava</name>
    <dbReference type="NCBI Taxonomy" id="496857"/>
    <lineage>
        <taxon>Bacteria</taxon>
        <taxon>Bacillati</taxon>
        <taxon>Actinomycetota</taxon>
        <taxon>Actinomycetes</taxon>
        <taxon>Micrococcales</taxon>
        <taxon>Micrococcaceae</taxon>
        <taxon>Sinomonas</taxon>
    </lineage>
</organism>
<name>A0ABN3BZ66_9MICC</name>
<accession>A0ABN3BZ66</accession>
<dbReference type="EMBL" id="BAAAQW010000009">
    <property type="protein sequence ID" value="GAA2202156.1"/>
    <property type="molecule type" value="Genomic_DNA"/>
</dbReference>
<reference evidence="1 2" key="1">
    <citation type="journal article" date="2019" name="Int. J. Syst. Evol. Microbiol.">
        <title>The Global Catalogue of Microorganisms (GCM) 10K type strain sequencing project: providing services to taxonomists for standard genome sequencing and annotation.</title>
        <authorList>
            <consortium name="The Broad Institute Genomics Platform"/>
            <consortium name="The Broad Institute Genome Sequencing Center for Infectious Disease"/>
            <person name="Wu L."/>
            <person name="Ma J."/>
        </authorList>
    </citation>
    <scope>NUCLEOTIDE SEQUENCE [LARGE SCALE GENOMIC DNA]</scope>
    <source>
        <strain evidence="1 2">JCM 16034</strain>
    </source>
</reference>